<sequence>METIRPPHYLEQQPNYREQNVEIRKKNLELREEILKRRSTDVELREKVYQQQLRPKAWKVVRSKVKAMAGWPEGREMTSFTSTIFNILKASFIVIYAAALLGLACHGAFIVVVYDKTEHLWLFVLAMAGCYGFYDFWKARERYWNDVGSNWNVRPEVLLDQAEERAIASRERELAEHAV</sequence>
<proteinExistence type="predicted"/>
<dbReference type="AlphaFoldDB" id="A0A8S1HM19"/>
<evidence type="ECO:0000313" key="2">
    <source>
        <dbReference type="EMBL" id="CAD6196161.1"/>
    </source>
</evidence>
<keyword evidence="1" id="KW-1133">Transmembrane helix</keyword>
<gene>
    <name evidence="2" type="ORF">CAUJ_LOCUS12076</name>
</gene>
<keyword evidence="1" id="KW-0812">Transmembrane</keyword>
<keyword evidence="3" id="KW-1185">Reference proteome</keyword>
<dbReference type="EMBL" id="CAJGYM010000067">
    <property type="protein sequence ID" value="CAD6196161.1"/>
    <property type="molecule type" value="Genomic_DNA"/>
</dbReference>
<feature type="transmembrane region" description="Helical" evidence="1">
    <location>
        <begin position="120"/>
        <end position="137"/>
    </location>
</feature>
<evidence type="ECO:0000313" key="3">
    <source>
        <dbReference type="Proteomes" id="UP000835052"/>
    </source>
</evidence>
<name>A0A8S1HM19_9PELO</name>
<organism evidence="2 3">
    <name type="scientific">Caenorhabditis auriculariae</name>
    <dbReference type="NCBI Taxonomy" id="2777116"/>
    <lineage>
        <taxon>Eukaryota</taxon>
        <taxon>Metazoa</taxon>
        <taxon>Ecdysozoa</taxon>
        <taxon>Nematoda</taxon>
        <taxon>Chromadorea</taxon>
        <taxon>Rhabditida</taxon>
        <taxon>Rhabditina</taxon>
        <taxon>Rhabditomorpha</taxon>
        <taxon>Rhabditoidea</taxon>
        <taxon>Rhabditidae</taxon>
        <taxon>Peloderinae</taxon>
        <taxon>Caenorhabditis</taxon>
    </lineage>
</organism>
<protein>
    <submittedName>
        <fullName evidence="2">Uncharacterized protein</fullName>
    </submittedName>
</protein>
<comment type="caution">
    <text evidence="2">The sequence shown here is derived from an EMBL/GenBank/DDBJ whole genome shotgun (WGS) entry which is preliminary data.</text>
</comment>
<feature type="transmembrane region" description="Helical" evidence="1">
    <location>
        <begin position="93"/>
        <end position="114"/>
    </location>
</feature>
<keyword evidence="1" id="KW-0472">Membrane</keyword>
<dbReference type="Proteomes" id="UP000835052">
    <property type="component" value="Unassembled WGS sequence"/>
</dbReference>
<accession>A0A8S1HM19</accession>
<evidence type="ECO:0000256" key="1">
    <source>
        <dbReference type="SAM" id="Phobius"/>
    </source>
</evidence>
<reference evidence="2" key="1">
    <citation type="submission" date="2020-10" db="EMBL/GenBank/DDBJ databases">
        <authorList>
            <person name="Kikuchi T."/>
        </authorList>
    </citation>
    <scope>NUCLEOTIDE SEQUENCE</scope>
    <source>
        <strain evidence="2">NKZ352</strain>
    </source>
</reference>